<comment type="caution">
    <text evidence="2">The sequence shown here is derived from an EMBL/GenBank/DDBJ whole genome shotgun (WGS) entry which is preliminary data.</text>
</comment>
<proteinExistence type="predicted"/>
<evidence type="ECO:0000256" key="1">
    <source>
        <dbReference type="SAM" id="Phobius"/>
    </source>
</evidence>
<dbReference type="EMBL" id="MU863638">
    <property type="protein sequence ID" value="KAK4100768.1"/>
    <property type="molecule type" value="Genomic_DNA"/>
</dbReference>
<name>A0AAN6T0Z1_9PEZI</name>
<evidence type="ECO:0008006" key="4">
    <source>
        <dbReference type="Google" id="ProtNLM"/>
    </source>
</evidence>
<feature type="transmembrane region" description="Helical" evidence="1">
    <location>
        <begin position="527"/>
        <end position="550"/>
    </location>
</feature>
<accession>A0AAN6T0Z1</accession>
<keyword evidence="1" id="KW-1133">Transmembrane helix</keyword>
<evidence type="ECO:0000313" key="3">
    <source>
        <dbReference type="Proteomes" id="UP001305647"/>
    </source>
</evidence>
<dbReference type="Proteomes" id="UP001305647">
    <property type="component" value="Unassembled WGS sequence"/>
</dbReference>
<evidence type="ECO:0000313" key="2">
    <source>
        <dbReference type="EMBL" id="KAK4100768.1"/>
    </source>
</evidence>
<keyword evidence="3" id="KW-1185">Reference proteome</keyword>
<reference evidence="2" key="1">
    <citation type="journal article" date="2023" name="Mol. Phylogenet. Evol.">
        <title>Genome-scale phylogeny and comparative genomics of the fungal order Sordariales.</title>
        <authorList>
            <person name="Hensen N."/>
            <person name="Bonometti L."/>
            <person name="Westerberg I."/>
            <person name="Brannstrom I.O."/>
            <person name="Guillou S."/>
            <person name="Cros-Aarteil S."/>
            <person name="Calhoun S."/>
            <person name="Haridas S."/>
            <person name="Kuo A."/>
            <person name="Mondo S."/>
            <person name="Pangilinan J."/>
            <person name="Riley R."/>
            <person name="LaButti K."/>
            <person name="Andreopoulos B."/>
            <person name="Lipzen A."/>
            <person name="Chen C."/>
            <person name="Yan M."/>
            <person name="Daum C."/>
            <person name="Ng V."/>
            <person name="Clum A."/>
            <person name="Steindorff A."/>
            <person name="Ohm R.A."/>
            <person name="Martin F."/>
            <person name="Silar P."/>
            <person name="Natvig D.O."/>
            <person name="Lalanne C."/>
            <person name="Gautier V."/>
            <person name="Ament-Velasquez S.L."/>
            <person name="Kruys A."/>
            <person name="Hutchinson M.I."/>
            <person name="Powell A.J."/>
            <person name="Barry K."/>
            <person name="Miller A.N."/>
            <person name="Grigoriev I.V."/>
            <person name="Debuchy R."/>
            <person name="Gladieux P."/>
            <person name="Hiltunen Thoren M."/>
            <person name="Johannesson H."/>
        </authorList>
    </citation>
    <scope>NUCLEOTIDE SEQUENCE</scope>
    <source>
        <strain evidence="2">CBS 757.83</strain>
    </source>
</reference>
<gene>
    <name evidence="2" type="ORF">N658DRAFT_496850</name>
</gene>
<feature type="transmembrane region" description="Helical" evidence="1">
    <location>
        <begin position="76"/>
        <end position="99"/>
    </location>
</feature>
<protein>
    <recommendedName>
        <fullName evidence="4">Transmembrane protein</fullName>
    </recommendedName>
</protein>
<reference evidence="2" key="2">
    <citation type="submission" date="2023-05" db="EMBL/GenBank/DDBJ databases">
        <authorList>
            <consortium name="Lawrence Berkeley National Laboratory"/>
            <person name="Steindorff A."/>
            <person name="Hensen N."/>
            <person name="Bonometti L."/>
            <person name="Westerberg I."/>
            <person name="Brannstrom I.O."/>
            <person name="Guillou S."/>
            <person name="Cros-Aarteil S."/>
            <person name="Calhoun S."/>
            <person name="Haridas S."/>
            <person name="Kuo A."/>
            <person name="Mondo S."/>
            <person name="Pangilinan J."/>
            <person name="Riley R."/>
            <person name="Labutti K."/>
            <person name="Andreopoulos B."/>
            <person name="Lipzen A."/>
            <person name="Chen C."/>
            <person name="Yanf M."/>
            <person name="Daum C."/>
            <person name="Ng V."/>
            <person name="Clum A."/>
            <person name="Ohm R."/>
            <person name="Martin F."/>
            <person name="Silar P."/>
            <person name="Natvig D."/>
            <person name="Lalanne C."/>
            <person name="Gautier V."/>
            <person name="Ament-Velasquez S.L."/>
            <person name="Kruys A."/>
            <person name="Hutchinson M.I."/>
            <person name="Powell A.J."/>
            <person name="Barry K."/>
            <person name="Miller A.N."/>
            <person name="Grigoriev I.V."/>
            <person name="Debuchy R."/>
            <person name="Gladieux P."/>
            <person name="Thoren M.H."/>
            <person name="Johannesson H."/>
        </authorList>
    </citation>
    <scope>NUCLEOTIDE SEQUENCE</scope>
    <source>
        <strain evidence="2">CBS 757.83</strain>
    </source>
</reference>
<keyword evidence="1" id="KW-0812">Transmembrane</keyword>
<sequence>MQSLNSTFVRTEIPVWGNSIKSLIFRAAELLLGFAIWRLFSLLAAAQNRFTSFLLFAESPVQKAHFVFTRGLSTDALLVASFTIIYAAGQLYGTLLWTIDAPGHVIRSQHVPASSLSGSILDTPEYIVSYTVTPSSLNLTDAELREALSVNLFRSDANATLTGLFDQGAPESVPAPTGRPHAGPRIWLDDEGWSVSTDLDFHTKVNLGADDSLKNQLNCAYGDLGASRIYNCTFDNQWSPRLLDAIVGVPVVHYNEPADSAANYGRVPPARDDVWTAEGRGSGAAVRIHMFTVTKGHRRHTFVSIIAKSSIVATAGELPEIEMEGLIRRLSVPEPGQEAAVEQGITMILGTMTAAQNQNQSAAVGWVLGDERPNQLLEGFWEFLSVDRFPGEIFARVFRFTSVNITLLRSETISTPPVPFAPCDSSQQNIAFGGKVTQTTCVTWADPTHPDASYFGQVDTSAVLHLGGLDKPPFASSAEALDPVLFPWVNNVTEKLTKLLLSRGYLLGLDPALVTVESFKATPGISYLQLFMVLLAAMLAVVSWLSLWLCASGHWSSSFLVNVLVTAGVAQGGDKQEPGVVCHVPDIYLEKQEGGVELTTDTGLFTHQIDSLPGQTK</sequence>
<organism evidence="2 3">
    <name type="scientific">Parathielavia hyrcaniae</name>
    <dbReference type="NCBI Taxonomy" id="113614"/>
    <lineage>
        <taxon>Eukaryota</taxon>
        <taxon>Fungi</taxon>
        <taxon>Dikarya</taxon>
        <taxon>Ascomycota</taxon>
        <taxon>Pezizomycotina</taxon>
        <taxon>Sordariomycetes</taxon>
        <taxon>Sordariomycetidae</taxon>
        <taxon>Sordariales</taxon>
        <taxon>Chaetomiaceae</taxon>
        <taxon>Parathielavia</taxon>
    </lineage>
</organism>
<dbReference type="AlphaFoldDB" id="A0AAN6T0Z1"/>
<keyword evidence="1" id="KW-0472">Membrane</keyword>